<dbReference type="InterPro" id="IPR004713">
    <property type="entry name" value="CaH_exchang"/>
</dbReference>
<feature type="transmembrane region" description="Helical" evidence="8">
    <location>
        <begin position="144"/>
        <end position="163"/>
    </location>
</feature>
<feature type="non-terminal residue" evidence="10">
    <location>
        <position position="1"/>
    </location>
</feature>
<evidence type="ECO:0000256" key="3">
    <source>
        <dbReference type="ARBA" id="ARBA00022449"/>
    </source>
</evidence>
<keyword evidence="7 8" id="KW-0472">Membrane</keyword>
<keyword evidence="3" id="KW-0050">Antiport</keyword>
<dbReference type="GO" id="GO:0006874">
    <property type="term" value="P:intracellular calcium ion homeostasis"/>
    <property type="evidence" value="ECO:0007669"/>
    <property type="project" value="TreeGrafter"/>
</dbReference>
<dbReference type="InterPro" id="IPR044880">
    <property type="entry name" value="NCX_ion-bd_dom_sf"/>
</dbReference>
<keyword evidence="11" id="KW-1185">Reference proteome</keyword>
<sequence length="242" mass="26824">MEISDFETPRLKVKAWLSNRSSSSSLPTLVAPNPCHSRPSSLLWNGNEFLNAKPGKRRSPKRSNPPSIIALSFPPHHIWQNLEKLKNLLTIAYYTTVHCKLNFLQRCKKSEGIIIWVVIISECKCKCIHSYYYNLGEPHTLLGGLWNATCGNATELIIAIFALMENKVDVVKYSLLGSILSNLLLVLGTSLLCGGIANQADVNIALLLLGLLCHLLPLMYRYASLETPLATATPTLNLSKLL</sequence>
<proteinExistence type="predicted"/>
<dbReference type="Gramene" id="KVH83865">
    <property type="protein sequence ID" value="KVH83865"/>
    <property type="gene ID" value="Ccrd_025467"/>
</dbReference>
<accession>A0A103X4C7</accession>
<evidence type="ECO:0000313" key="11">
    <source>
        <dbReference type="Proteomes" id="UP000243975"/>
    </source>
</evidence>
<keyword evidence="5 8" id="KW-1133">Transmembrane helix</keyword>
<dbReference type="GO" id="GO:0009705">
    <property type="term" value="C:plant-type vacuole membrane"/>
    <property type="evidence" value="ECO:0007669"/>
    <property type="project" value="TreeGrafter"/>
</dbReference>
<feature type="transmembrane region" description="Helical" evidence="8">
    <location>
        <begin position="175"/>
        <end position="197"/>
    </location>
</feature>
<evidence type="ECO:0000256" key="7">
    <source>
        <dbReference type="ARBA" id="ARBA00023136"/>
    </source>
</evidence>
<keyword evidence="6" id="KW-0406">Ion transport</keyword>
<evidence type="ECO:0000313" key="10">
    <source>
        <dbReference type="EMBL" id="KVH83865.1"/>
    </source>
</evidence>
<feature type="transmembrane region" description="Helical" evidence="8">
    <location>
        <begin position="203"/>
        <end position="220"/>
    </location>
</feature>
<evidence type="ECO:0000256" key="1">
    <source>
        <dbReference type="ARBA" id="ARBA00004127"/>
    </source>
</evidence>
<name>A0A103X4C7_CYNCS</name>
<comment type="caution">
    <text evidence="10">The sequence shown here is derived from an EMBL/GenBank/DDBJ whole genome shotgun (WGS) entry which is preliminary data.</text>
</comment>
<keyword evidence="2" id="KW-0813">Transport</keyword>
<dbReference type="Gene3D" id="1.20.1420.30">
    <property type="entry name" value="NCX, central ion-binding region"/>
    <property type="match status" value="1"/>
</dbReference>
<comment type="subcellular location">
    <subcellularLocation>
        <location evidence="1">Endomembrane system</location>
        <topology evidence="1">Multi-pass membrane protein</topology>
    </subcellularLocation>
</comment>
<evidence type="ECO:0000256" key="8">
    <source>
        <dbReference type="SAM" id="Phobius"/>
    </source>
</evidence>
<evidence type="ECO:0000256" key="6">
    <source>
        <dbReference type="ARBA" id="ARBA00023065"/>
    </source>
</evidence>
<protein>
    <submittedName>
        <fullName evidence="10">Sodium/calcium exchanger membrane region</fullName>
    </submittedName>
</protein>
<reference evidence="10 11" key="1">
    <citation type="journal article" date="2016" name="Sci. Rep.">
        <title>The genome sequence of the outbreeding globe artichoke constructed de novo incorporating a phase-aware low-pass sequencing strategy of F1 progeny.</title>
        <authorList>
            <person name="Scaglione D."/>
            <person name="Reyes-Chin-Wo S."/>
            <person name="Acquadro A."/>
            <person name="Froenicke L."/>
            <person name="Portis E."/>
            <person name="Beitel C."/>
            <person name="Tirone M."/>
            <person name="Mauro R."/>
            <person name="Lo Monaco A."/>
            <person name="Mauromicale G."/>
            <person name="Faccioli P."/>
            <person name="Cattivelli L."/>
            <person name="Rieseberg L."/>
            <person name="Michelmore R."/>
            <person name="Lanteri S."/>
        </authorList>
    </citation>
    <scope>NUCLEOTIDE SEQUENCE [LARGE SCALE GENOMIC DNA]</scope>
    <source>
        <strain evidence="10">2C</strain>
    </source>
</reference>
<dbReference type="PANTHER" id="PTHR31503">
    <property type="entry name" value="VACUOLAR CALCIUM ION TRANSPORTER"/>
    <property type="match status" value="1"/>
</dbReference>
<dbReference type="EMBL" id="LEKV01006398">
    <property type="protein sequence ID" value="KVH83865.1"/>
    <property type="molecule type" value="Genomic_DNA"/>
</dbReference>
<evidence type="ECO:0000259" key="9">
    <source>
        <dbReference type="Pfam" id="PF01699"/>
    </source>
</evidence>
<dbReference type="GO" id="GO:0015369">
    <property type="term" value="F:calcium:proton antiporter activity"/>
    <property type="evidence" value="ECO:0007669"/>
    <property type="project" value="TreeGrafter"/>
</dbReference>
<feature type="domain" description="Sodium/calcium exchanger membrane region" evidence="9">
    <location>
        <begin position="114"/>
        <end position="219"/>
    </location>
</feature>
<keyword evidence="4 8" id="KW-0812">Transmembrane</keyword>
<dbReference type="Proteomes" id="UP000243975">
    <property type="component" value="Unassembled WGS sequence"/>
</dbReference>
<evidence type="ECO:0000256" key="4">
    <source>
        <dbReference type="ARBA" id="ARBA00022692"/>
    </source>
</evidence>
<dbReference type="InterPro" id="IPR004837">
    <property type="entry name" value="NaCa_Exmemb"/>
</dbReference>
<organism evidence="10 11">
    <name type="scientific">Cynara cardunculus var. scolymus</name>
    <name type="common">Globe artichoke</name>
    <name type="synonym">Cynara scolymus</name>
    <dbReference type="NCBI Taxonomy" id="59895"/>
    <lineage>
        <taxon>Eukaryota</taxon>
        <taxon>Viridiplantae</taxon>
        <taxon>Streptophyta</taxon>
        <taxon>Embryophyta</taxon>
        <taxon>Tracheophyta</taxon>
        <taxon>Spermatophyta</taxon>
        <taxon>Magnoliopsida</taxon>
        <taxon>eudicotyledons</taxon>
        <taxon>Gunneridae</taxon>
        <taxon>Pentapetalae</taxon>
        <taxon>asterids</taxon>
        <taxon>campanulids</taxon>
        <taxon>Asterales</taxon>
        <taxon>Asteraceae</taxon>
        <taxon>Carduoideae</taxon>
        <taxon>Cardueae</taxon>
        <taxon>Carduinae</taxon>
        <taxon>Cynara</taxon>
    </lineage>
</organism>
<dbReference type="STRING" id="59895.A0A103X4C7"/>
<dbReference type="PANTHER" id="PTHR31503:SF1">
    <property type="entry name" value="VACUOLAR CATION_PROTON EXCHANGER 3"/>
    <property type="match status" value="1"/>
</dbReference>
<gene>
    <name evidence="10" type="ORF">Ccrd_025467</name>
</gene>
<evidence type="ECO:0000256" key="5">
    <source>
        <dbReference type="ARBA" id="ARBA00022989"/>
    </source>
</evidence>
<dbReference type="GO" id="GO:0012505">
    <property type="term" value="C:endomembrane system"/>
    <property type="evidence" value="ECO:0007669"/>
    <property type="project" value="UniProtKB-SubCell"/>
</dbReference>
<dbReference type="AlphaFoldDB" id="A0A103X4C7"/>
<dbReference type="Pfam" id="PF01699">
    <property type="entry name" value="Na_Ca_ex"/>
    <property type="match status" value="1"/>
</dbReference>
<evidence type="ECO:0000256" key="2">
    <source>
        <dbReference type="ARBA" id="ARBA00022448"/>
    </source>
</evidence>